<evidence type="ECO:0000313" key="1">
    <source>
        <dbReference type="EMBL" id="CDW39652.1"/>
    </source>
</evidence>
<dbReference type="AlphaFoldDB" id="A0A0K2UP34"/>
<proteinExistence type="predicted"/>
<protein>
    <submittedName>
        <fullName evidence="1">Uncharacterized protein</fullName>
    </submittedName>
</protein>
<dbReference type="EMBL" id="HACA01022291">
    <property type="protein sequence ID" value="CDW39652.1"/>
    <property type="molecule type" value="Transcribed_RNA"/>
</dbReference>
<organism evidence="1">
    <name type="scientific">Lepeophtheirus salmonis</name>
    <name type="common">Salmon louse</name>
    <name type="synonym">Caligus salmonis</name>
    <dbReference type="NCBI Taxonomy" id="72036"/>
    <lineage>
        <taxon>Eukaryota</taxon>
        <taxon>Metazoa</taxon>
        <taxon>Ecdysozoa</taxon>
        <taxon>Arthropoda</taxon>
        <taxon>Crustacea</taxon>
        <taxon>Multicrustacea</taxon>
        <taxon>Hexanauplia</taxon>
        <taxon>Copepoda</taxon>
        <taxon>Siphonostomatoida</taxon>
        <taxon>Caligidae</taxon>
        <taxon>Lepeophtheirus</taxon>
    </lineage>
</organism>
<accession>A0A0K2UP34</accession>
<sequence>MCNVCDEWCDNCPRKQKKSPYTVIFPAPRMTMGSGASLVYASSRIPELSSKSSYIASKSAIIIRKSIHDLPLE</sequence>
<name>A0A0K2UP34_LEPSM</name>
<reference evidence="1" key="1">
    <citation type="submission" date="2014-05" db="EMBL/GenBank/DDBJ databases">
        <authorList>
            <person name="Chronopoulou M."/>
        </authorList>
    </citation>
    <scope>NUCLEOTIDE SEQUENCE</scope>
    <source>
        <tissue evidence="1">Whole organism</tissue>
    </source>
</reference>